<dbReference type="InterPro" id="IPR012349">
    <property type="entry name" value="Split_barrel_FMN-bd"/>
</dbReference>
<protein>
    <recommendedName>
        <fullName evidence="4">pyridoxal 5'-phosphate synthase</fullName>
        <ecNumber evidence="4">1.4.3.5</ecNumber>
    </recommendedName>
</protein>
<dbReference type="EC" id="1.4.3.5" evidence="4"/>
<evidence type="ECO:0000256" key="2">
    <source>
        <dbReference type="ARBA" id="ARBA00004738"/>
    </source>
</evidence>
<keyword evidence="6" id="KW-0288">FMN</keyword>
<dbReference type="Gene3D" id="2.30.110.10">
    <property type="entry name" value="Electron Transport, Fmn-binding Protein, Chain A"/>
    <property type="match status" value="1"/>
</dbReference>
<comment type="caution">
    <text evidence="10">The sequence shown here is derived from an EMBL/GenBank/DDBJ whole genome shotgun (WGS) entry which is preliminary data.</text>
</comment>
<sequence>MNLDPRAVADMRINYDQGVLLESDAPADPLDLFTRWFDAARANLPAEAEPNAVALATADPDTGRPSCRIVLVKVIDPRGFCVFTNLESRKADQIARNPWAAMTFWWGQRSVRIEGRMLPVSAAESDAYYNARPIGSRIGAWASPQSRPIPDRKHLEDREQAFRDQFSDNPSPPRPPYWGGLRLVPDTIEFWQGRPSRLHDRLRYSRSINLEALDDAAAHGPWTMERLAP</sequence>
<evidence type="ECO:0000256" key="1">
    <source>
        <dbReference type="ARBA" id="ARBA00001917"/>
    </source>
</evidence>
<evidence type="ECO:0000259" key="9">
    <source>
        <dbReference type="Pfam" id="PF10590"/>
    </source>
</evidence>
<dbReference type="InterPro" id="IPR011576">
    <property type="entry name" value="Pyridox_Oxase_N"/>
</dbReference>
<evidence type="ECO:0000256" key="5">
    <source>
        <dbReference type="ARBA" id="ARBA00022630"/>
    </source>
</evidence>
<evidence type="ECO:0000313" key="10">
    <source>
        <dbReference type="EMBL" id="KAL2919174.1"/>
    </source>
</evidence>
<comment type="pathway">
    <text evidence="3">Cofactor metabolism; pyridoxal 5'-phosphate salvage; pyridoxal 5'-phosphate from pyridoxine 5'-phosphate: step 1/1.</text>
</comment>
<gene>
    <name evidence="10" type="primary">PDX3</name>
    <name evidence="10" type="ORF">HK105_201449</name>
</gene>
<dbReference type="NCBIfam" id="NF004231">
    <property type="entry name" value="PRK05679.1"/>
    <property type="match status" value="1"/>
</dbReference>
<comment type="pathway">
    <text evidence="2">Cofactor metabolism; pyridoxal 5'-phosphate salvage; pyridoxal 5'-phosphate from pyridoxamine 5'-phosphate: step 1/1.</text>
</comment>
<keyword evidence="11" id="KW-1185">Reference proteome</keyword>
<dbReference type="PROSITE" id="PS01064">
    <property type="entry name" value="PYRIDOX_OXIDASE"/>
    <property type="match status" value="1"/>
</dbReference>
<organism evidence="10 11">
    <name type="scientific">Polyrhizophydium stewartii</name>
    <dbReference type="NCBI Taxonomy" id="2732419"/>
    <lineage>
        <taxon>Eukaryota</taxon>
        <taxon>Fungi</taxon>
        <taxon>Fungi incertae sedis</taxon>
        <taxon>Chytridiomycota</taxon>
        <taxon>Chytridiomycota incertae sedis</taxon>
        <taxon>Chytridiomycetes</taxon>
        <taxon>Rhizophydiales</taxon>
        <taxon>Rhizophydiales incertae sedis</taxon>
        <taxon>Polyrhizophydium</taxon>
    </lineage>
</organism>
<dbReference type="InterPro" id="IPR000659">
    <property type="entry name" value="Pyridox_Oxase"/>
</dbReference>
<dbReference type="Proteomes" id="UP001527925">
    <property type="component" value="Unassembled WGS sequence"/>
</dbReference>
<feature type="domain" description="Pyridoxamine 5'-phosphate oxidase N-terminal" evidence="8">
    <location>
        <begin position="48"/>
        <end position="158"/>
    </location>
</feature>
<proteinExistence type="inferred from homology"/>
<evidence type="ECO:0000256" key="7">
    <source>
        <dbReference type="ARBA" id="ARBA00023002"/>
    </source>
</evidence>
<dbReference type="InterPro" id="IPR019576">
    <property type="entry name" value="Pyridoxamine_oxidase_dimer_C"/>
</dbReference>
<reference evidence="10 11" key="1">
    <citation type="submission" date="2023-09" db="EMBL/GenBank/DDBJ databases">
        <title>Pangenome analysis of Batrachochytrium dendrobatidis and related Chytrids.</title>
        <authorList>
            <person name="Yacoub M.N."/>
            <person name="Stajich J.E."/>
            <person name="James T.Y."/>
        </authorList>
    </citation>
    <scope>NUCLEOTIDE SEQUENCE [LARGE SCALE GENOMIC DNA]</scope>
    <source>
        <strain evidence="10 11">JEL0888</strain>
    </source>
</reference>
<dbReference type="PIRSF" id="PIRSF000190">
    <property type="entry name" value="Pyd_amn-ph_oxd"/>
    <property type="match status" value="1"/>
</dbReference>
<evidence type="ECO:0000313" key="11">
    <source>
        <dbReference type="Proteomes" id="UP001527925"/>
    </source>
</evidence>
<dbReference type="Pfam" id="PF01243">
    <property type="entry name" value="PNPOx_N"/>
    <property type="match status" value="1"/>
</dbReference>
<dbReference type="PANTHER" id="PTHR10851:SF0">
    <property type="entry name" value="PYRIDOXINE-5'-PHOSPHATE OXIDASE"/>
    <property type="match status" value="1"/>
</dbReference>
<evidence type="ECO:0000256" key="3">
    <source>
        <dbReference type="ARBA" id="ARBA00005037"/>
    </source>
</evidence>
<evidence type="ECO:0000256" key="4">
    <source>
        <dbReference type="ARBA" id="ARBA00012801"/>
    </source>
</evidence>
<dbReference type="InterPro" id="IPR019740">
    <property type="entry name" value="Pyridox_Oxase_CS"/>
</dbReference>
<dbReference type="EMBL" id="JADGIZ020000004">
    <property type="protein sequence ID" value="KAL2919174.1"/>
    <property type="molecule type" value="Genomic_DNA"/>
</dbReference>
<accession>A0ABR4NI88</accession>
<evidence type="ECO:0000259" key="8">
    <source>
        <dbReference type="Pfam" id="PF01243"/>
    </source>
</evidence>
<dbReference type="NCBIfam" id="TIGR00558">
    <property type="entry name" value="pdxH"/>
    <property type="match status" value="1"/>
</dbReference>
<evidence type="ECO:0000256" key="6">
    <source>
        <dbReference type="ARBA" id="ARBA00022643"/>
    </source>
</evidence>
<dbReference type="Pfam" id="PF10590">
    <property type="entry name" value="PNP_phzG_C"/>
    <property type="match status" value="1"/>
</dbReference>
<dbReference type="GO" id="GO:0004733">
    <property type="term" value="F:pyridoxamine phosphate oxidase activity"/>
    <property type="evidence" value="ECO:0007669"/>
    <property type="project" value="UniProtKB-EC"/>
</dbReference>
<name>A0ABR4NI88_9FUNG</name>
<dbReference type="SUPFAM" id="SSF50475">
    <property type="entry name" value="FMN-binding split barrel"/>
    <property type="match status" value="1"/>
</dbReference>
<feature type="domain" description="Pyridoxine 5'-phosphate oxidase dimerisation C-terminal" evidence="9">
    <location>
        <begin position="178"/>
        <end position="229"/>
    </location>
</feature>
<comment type="cofactor">
    <cofactor evidence="1">
        <name>FMN</name>
        <dbReference type="ChEBI" id="CHEBI:58210"/>
    </cofactor>
</comment>
<keyword evidence="5" id="KW-0285">Flavoprotein</keyword>
<dbReference type="PANTHER" id="PTHR10851">
    <property type="entry name" value="PYRIDOXINE-5-PHOSPHATE OXIDASE"/>
    <property type="match status" value="1"/>
</dbReference>
<keyword evidence="7 10" id="KW-0560">Oxidoreductase</keyword>
<dbReference type="HAMAP" id="MF_01629">
    <property type="entry name" value="PdxH"/>
    <property type="match status" value="1"/>
</dbReference>